<proteinExistence type="predicted"/>
<feature type="chain" id="PRO_5025530818" evidence="1">
    <location>
        <begin position="16"/>
        <end position="68"/>
    </location>
</feature>
<keyword evidence="1" id="KW-0732">Signal</keyword>
<dbReference type="AlphaFoldDB" id="A0A6B0U8P9"/>
<sequence>MAVFLVLNAGILASASKSAIEERDASREIRRRLDVIMPRRTKRTVVTSFATWRRQRVTISICRSTQGL</sequence>
<evidence type="ECO:0000313" key="2">
    <source>
        <dbReference type="EMBL" id="MXU82403.1"/>
    </source>
</evidence>
<feature type="signal peptide" evidence="1">
    <location>
        <begin position="1"/>
        <end position="15"/>
    </location>
</feature>
<organism evidence="2">
    <name type="scientific">Ixodes ricinus</name>
    <name type="common">Common tick</name>
    <name type="synonym">Acarus ricinus</name>
    <dbReference type="NCBI Taxonomy" id="34613"/>
    <lineage>
        <taxon>Eukaryota</taxon>
        <taxon>Metazoa</taxon>
        <taxon>Ecdysozoa</taxon>
        <taxon>Arthropoda</taxon>
        <taxon>Chelicerata</taxon>
        <taxon>Arachnida</taxon>
        <taxon>Acari</taxon>
        <taxon>Parasitiformes</taxon>
        <taxon>Ixodida</taxon>
        <taxon>Ixodoidea</taxon>
        <taxon>Ixodidae</taxon>
        <taxon>Ixodinae</taxon>
        <taxon>Ixodes</taxon>
    </lineage>
</organism>
<accession>A0A6B0U8P9</accession>
<dbReference type="EMBL" id="GIFC01000320">
    <property type="protein sequence ID" value="MXU82403.1"/>
    <property type="molecule type" value="Transcribed_RNA"/>
</dbReference>
<evidence type="ECO:0000256" key="1">
    <source>
        <dbReference type="SAM" id="SignalP"/>
    </source>
</evidence>
<name>A0A6B0U8P9_IXORI</name>
<reference evidence="2" key="1">
    <citation type="submission" date="2019-12" db="EMBL/GenBank/DDBJ databases">
        <title>An insight into the sialome of adult female Ixodes ricinus ticks feeding for 6 days.</title>
        <authorList>
            <person name="Perner J."/>
            <person name="Ribeiro J.M.C."/>
        </authorList>
    </citation>
    <scope>NUCLEOTIDE SEQUENCE</scope>
    <source>
        <strain evidence="2">Semi-engorged</strain>
        <tissue evidence="2">Salivary glands</tissue>
    </source>
</reference>
<protein>
    <submittedName>
        <fullName evidence="2">Putative secreted protein</fullName>
    </submittedName>
</protein>